<dbReference type="EMBL" id="CAJNNW010025251">
    <property type="protein sequence ID" value="CAE8676501.1"/>
    <property type="molecule type" value="Genomic_DNA"/>
</dbReference>
<evidence type="ECO:0000313" key="4">
    <source>
        <dbReference type="Proteomes" id="UP000626109"/>
    </source>
</evidence>
<keyword evidence="5" id="KW-1185">Reference proteome</keyword>
<protein>
    <submittedName>
        <fullName evidence="3">Uncharacterized protein</fullName>
    </submittedName>
</protein>
<accession>A0A813JCP7</accession>
<dbReference type="Proteomes" id="UP000626109">
    <property type="component" value="Unassembled WGS sequence"/>
</dbReference>
<comment type="caution">
    <text evidence="3">The sequence shown here is derived from an EMBL/GenBank/DDBJ whole genome shotgun (WGS) entry which is preliminary data.</text>
</comment>
<evidence type="ECO:0000313" key="3">
    <source>
        <dbReference type="EMBL" id="CAE8676501.1"/>
    </source>
</evidence>
<dbReference type="Proteomes" id="UP000654075">
    <property type="component" value="Unassembled WGS sequence"/>
</dbReference>
<feature type="signal peptide" evidence="1">
    <location>
        <begin position="1"/>
        <end position="18"/>
    </location>
</feature>
<feature type="chain" id="PRO_5035596446" evidence="1">
    <location>
        <begin position="19"/>
        <end position="103"/>
    </location>
</feature>
<evidence type="ECO:0000256" key="1">
    <source>
        <dbReference type="SAM" id="SignalP"/>
    </source>
</evidence>
<reference evidence="3" key="1">
    <citation type="submission" date="2021-02" db="EMBL/GenBank/DDBJ databases">
        <authorList>
            <person name="Dougan E. K."/>
            <person name="Rhodes N."/>
            <person name="Thang M."/>
            <person name="Chan C."/>
        </authorList>
    </citation>
    <scope>NUCLEOTIDE SEQUENCE</scope>
</reference>
<dbReference type="AlphaFoldDB" id="A0A813JCP7"/>
<dbReference type="EMBL" id="CAJNNV010006226">
    <property type="protein sequence ID" value="CAE8593272.1"/>
    <property type="molecule type" value="Genomic_DNA"/>
</dbReference>
<proteinExistence type="predicted"/>
<name>A0A813JCP7_POLGL</name>
<organism evidence="3 4">
    <name type="scientific">Polarella glacialis</name>
    <name type="common">Dinoflagellate</name>
    <dbReference type="NCBI Taxonomy" id="89957"/>
    <lineage>
        <taxon>Eukaryota</taxon>
        <taxon>Sar</taxon>
        <taxon>Alveolata</taxon>
        <taxon>Dinophyceae</taxon>
        <taxon>Suessiales</taxon>
        <taxon>Suessiaceae</taxon>
        <taxon>Polarella</taxon>
    </lineage>
</organism>
<keyword evidence="1" id="KW-0732">Signal</keyword>
<evidence type="ECO:0000313" key="5">
    <source>
        <dbReference type="Proteomes" id="UP000654075"/>
    </source>
</evidence>
<gene>
    <name evidence="2" type="ORF">PGLA1383_LOCUS11870</name>
    <name evidence="3" type="ORF">PGLA2088_LOCUS19913</name>
</gene>
<sequence length="103" mass="11500">MNASTALMLLAILALANADLNLEEEFSAAGCAAADKKIDTYLDTDGCEKDIFGHRIFYRKRLLLGHKLLVDLLLRRQVHHSGFILRHLGCRSLHQGYKHGGLD</sequence>
<evidence type="ECO:0000313" key="2">
    <source>
        <dbReference type="EMBL" id="CAE8593272.1"/>
    </source>
</evidence>